<reference evidence="7 8" key="1">
    <citation type="journal article" date="2023" name="G3 (Bethesda)">
        <title>A chromosome-length genome assembly and annotation of blackberry (Rubus argutus, cv. 'Hillquist').</title>
        <authorList>
            <person name="Bruna T."/>
            <person name="Aryal R."/>
            <person name="Dudchenko O."/>
            <person name="Sargent D.J."/>
            <person name="Mead D."/>
            <person name="Buti M."/>
            <person name="Cavallini A."/>
            <person name="Hytonen T."/>
            <person name="Andres J."/>
            <person name="Pham M."/>
            <person name="Weisz D."/>
            <person name="Mascagni F."/>
            <person name="Usai G."/>
            <person name="Natali L."/>
            <person name="Bassil N."/>
            <person name="Fernandez G.E."/>
            <person name="Lomsadze A."/>
            <person name="Armour M."/>
            <person name="Olukolu B."/>
            <person name="Poorten T."/>
            <person name="Britton C."/>
            <person name="Davik J."/>
            <person name="Ashrafi H."/>
            <person name="Aiden E.L."/>
            <person name="Borodovsky M."/>
            <person name="Worthington M."/>
        </authorList>
    </citation>
    <scope>NUCLEOTIDE SEQUENCE [LARGE SCALE GENOMIC DNA]</scope>
    <source>
        <strain evidence="7">PI 553951</strain>
    </source>
</reference>
<keyword evidence="8" id="KW-1185">Reference proteome</keyword>
<dbReference type="Pfam" id="PF26168">
    <property type="entry name" value="Glyco_transf_N"/>
    <property type="match status" value="1"/>
</dbReference>
<dbReference type="CDD" id="cd03784">
    <property type="entry name" value="GT1_Gtf-like"/>
    <property type="match status" value="1"/>
</dbReference>
<dbReference type="Gene3D" id="3.40.50.2000">
    <property type="entry name" value="Glycogen Phosphorylase B"/>
    <property type="match status" value="2"/>
</dbReference>
<dbReference type="AlphaFoldDB" id="A0AAW1W8N8"/>
<gene>
    <name evidence="7" type="ORF">M0R45_029497</name>
</gene>
<name>A0AAW1W8N8_RUBAR</name>
<dbReference type="PANTHER" id="PTHR11926:SF774">
    <property type="entry name" value="UDP-GLYCOSYLTRANSFERASE 85A1-RELATED"/>
    <property type="match status" value="1"/>
</dbReference>
<evidence type="ECO:0000313" key="8">
    <source>
        <dbReference type="Proteomes" id="UP001457282"/>
    </source>
</evidence>
<evidence type="ECO:0000256" key="3">
    <source>
        <dbReference type="ARBA" id="ARBA00022679"/>
    </source>
</evidence>
<proteinExistence type="inferred from homology"/>
<sequence length="482" mass="54241">MEANHPKPHAIMVPLPLQGHVNPFTHLAMKLASNGFTITFVNTQYLHHQITKSQPNNTEHPDRHDIFAAARDSGLDIHYRTVSDAFPLSFNRFQNVDQFLEGTIHVFPAHVDELVGDLVQSDSSVNCLIADTFHPWPAVIANKYNLINISFCTEPALVLNIYYHLDLLIRHGHFGCHDNCEDTIDYIPGVQAIEPKDLMSELQVTDTSTPLLRLIKKALHEVKRADFILCNTVQELEAETLLALQGKQPTYAIGPVFPNEPTKSVVATNLMSEFDCTQWLKTKPQGSVLYVSFGSYCQVTKNEFEEIAQGLLLSKVSFIWVLRPDTISYEEEGYILPFGFEDQNSDRGFIVPWCSQIEVLSNPAIGGFLTHCGWNSVLESMRIGVPMLCFPIFSDQITNRKLVVDDWGIGLNLCDRKPISRLEVAEKINRLMSGKLDDGILQKEIKKARQILEDALAVNGSSQQSLCKFISDVKAKIQTRIH</sequence>
<dbReference type="PROSITE" id="PS00375">
    <property type="entry name" value="UDPGT"/>
    <property type="match status" value="1"/>
</dbReference>
<feature type="domain" description="Glycosyltransferase N-terminal" evidence="6">
    <location>
        <begin position="11"/>
        <end position="50"/>
    </location>
</feature>
<evidence type="ECO:0000259" key="6">
    <source>
        <dbReference type="Pfam" id="PF26168"/>
    </source>
</evidence>
<dbReference type="InterPro" id="IPR058980">
    <property type="entry name" value="Glyco_transf_N"/>
</dbReference>
<dbReference type="GO" id="GO:0080044">
    <property type="term" value="F:quercetin 7-O-glucosyltransferase activity"/>
    <property type="evidence" value="ECO:0007669"/>
    <property type="project" value="TreeGrafter"/>
</dbReference>
<evidence type="ECO:0000256" key="2">
    <source>
        <dbReference type="ARBA" id="ARBA00022676"/>
    </source>
</evidence>
<organism evidence="7 8">
    <name type="scientific">Rubus argutus</name>
    <name type="common">Southern blackberry</name>
    <dbReference type="NCBI Taxonomy" id="59490"/>
    <lineage>
        <taxon>Eukaryota</taxon>
        <taxon>Viridiplantae</taxon>
        <taxon>Streptophyta</taxon>
        <taxon>Embryophyta</taxon>
        <taxon>Tracheophyta</taxon>
        <taxon>Spermatophyta</taxon>
        <taxon>Magnoliopsida</taxon>
        <taxon>eudicotyledons</taxon>
        <taxon>Gunneridae</taxon>
        <taxon>Pentapetalae</taxon>
        <taxon>rosids</taxon>
        <taxon>fabids</taxon>
        <taxon>Rosales</taxon>
        <taxon>Rosaceae</taxon>
        <taxon>Rosoideae</taxon>
        <taxon>Rosoideae incertae sedis</taxon>
        <taxon>Rubus</taxon>
    </lineage>
</organism>
<protein>
    <recommendedName>
        <fullName evidence="5">Glycosyltransferase</fullName>
        <ecNumber evidence="5">2.4.1.-</ecNumber>
    </recommendedName>
</protein>
<dbReference type="SUPFAM" id="SSF53756">
    <property type="entry name" value="UDP-Glycosyltransferase/glycogen phosphorylase"/>
    <property type="match status" value="1"/>
</dbReference>
<accession>A0AAW1W8N8</accession>
<dbReference type="InterPro" id="IPR002213">
    <property type="entry name" value="UDP_glucos_trans"/>
</dbReference>
<keyword evidence="2 4" id="KW-0328">Glycosyltransferase</keyword>
<dbReference type="EMBL" id="JBEDUW010000006">
    <property type="protein sequence ID" value="KAK9920963.1"/>
    <property type="molecule type" value="Genomic_DNA"/>
</dbReference>
<comment type="caution">
    <text evidence="7">The sequence shown here is derived from an EMBL/GenBank/DDBJ whole genome shotgun (WGS) entry which is preliminary data.</text>
</comment>
<comment type="similarity">
    <text evidence="1 4">Belongs to the UDP-glycosyltransferase family.</text>
</comment>
<dbReference type="GO" id="GO:0080043">
    <property type="term" value="F:quercetin 3-O-glucosyltransferase activity"/>
    <property type="evidence" value="ECO:0007669"/>
    <property type="project" value="TreeGrafter"/>
</dbReference>
<evidence type="ECO:0000256" key="5">
    <source>
        <dbReference type="RuleBase" id="RU362057"/>
    </source>
</evidence>
<evidence type="ECO:0000313" key="7">
    <source>
        <dbReference type="EMBL" id="KAK9920963.1"/>
    </source>
</evidence>
<dbReference type="Pfam" id="PF00201">
    <property type="entry name" value="UDPGT"/>
    <property type="match status" value="1"/>
</dbReference>
<dbReference type="Proteomes" id="UP001457282">
    <property type="component" value="Unassembled WGS sequence"/>
</dbReference>
<evidence type="ECO:0000256" key="4">
    <source>
        <dbReference type="RuleBase" id="RU003718"/>
    </source>
</evidence>
<dbReference type="InterPro" id="IPR035595">
    <property type="entry name" value="UDP_glycos_trans_CS"/>
</dbReference>
<evidence type="ECO:0000256" key="1">
    <source>
        <dbReference type="ARBA" id="ARBA00009995"/>
    </source>
</evidence>
<dbReference type="EC" id="2.4.1.-" evidence="5"/>
<dbReference type="FunFam" id="3.40.50.2000:FF:000078">
    <property type="entry name" value="Glycosyltransferase"/>
    <property type="match status" value="1"/>
</dbReference>
<dbReference type="PANTHER" id="PTHR11926">
    <property type="entry name" value="GLUCOSYL/GLUCURONOSYL TRANSFERASES"/>
    <property type="match status" value="1"/>
</dbReference>
<keyword evidence="3 4" id="KW-0808">Transferase</keyword>